<dbReference type="Proteomes" id="UP000095332">
    <property type="component" value="Unassembled WGS sequence"/>
</dbReference>
<accession>A0A174X871</accession>
<protein>
    <submittedName>
        <fullName evidence="1">Uncharacterized protein</fullName>
    </submittedName>
</protein>
<dbReference type="AlphaFoldDB" id="A0A174X871"/>
<organism evidence="1 2">
    <name type="scientific">Parabacteroides distasonis</name>
    <dbReference type="NCBI Taxonomy" id="823"/>
    <lineage>
        <taxon>Bacteria</taxon>
        <taxon>Pseudomonadati</taxon>
        <taxon>Bacteroidota</taxon>
        <taxon>Bacteroidia</taxon>
        <taxon>Bacteroidales</taxon>
        <taxon>Tannerellaceae</taxon>
        <taxon>Parabacteroides</taxon>
    </lineage>
</organism>
<dbReference type="EMBL" id="CZBM01000019">
    <property type="protein sequence ID" value="CUQ52547.1"/>
    <property type="molecule type" value="Genomic_DNA"/>
</dbReference>
<evidence type="ECO:0000313" key="2">
    <source>
        <dbReference type="Proteomes" id="UP000095332"/>
    </source>
</evidence>
<proteinExistence type="predicted"/>
<evidence type="ECO:0000313" key="1">
    <source>
        <dbReference type="EMBL" id="CUQ52547.1"/>
    </source>
</evidence>
<name>A0A174X871_PARDI</name>
<gene>
    <name evidence="1" type="ORF">ERS852560_03776</name>
</gene>
<reference evidence="1 2" key="1">
    <citation type="submission" date="2015-09" db="EMBL/GenBank/DDBJ databases">
        <authorList>
            <consortium name="Pathogen Informatics"/>
        </authorList>
    </citation>
    <scope>NUCLEOTIDE SEQUENCE [LARGE SCALE GENOMIC DNA]</scope>
    <source>
        <strain evidence="1 2">2789STDY5834948</strain>
    </source>
</reference>
<sequence>MDTNKVVNVVEVVKEVTDTNSVEVQASTETLEATAVNDKSSITKAQAVEEARKALEDKRLFLDNNKGEDSNIVRSATANVSKAEKAYASALQAVERPVTKVEFWEVRESTEEVEIIDKRKKDIIIATSLYNMNVTNVNVKQGTRLIEDTRLEDAPLFLVEAKLFDDAEEELRDLNGNIIPKGTPNVYVPVDTSYGYWRWKSCHEYNINATVKETSILTIKNVRLKKFSSLQEFAQYRGVNNVLSRSFNGLEKAGNAALATQQEFYKKVFKKTKELKANVSVITKYYNMGKLLSLQTWNEAMLGIAGSFEYDLSVGDLIIETLQDKKFKIGFIRQRYMIDAIIQLANYTPKASQDKIGIEGVINTIKSLDSEMVSFMEAITLDKVNGIYSELLTQYLKNNGVIKKEQVA</sequence>